<dbReference type="EMBL" id="FNKP01000004">
    <property type="protein sequence ID" value="SDR55275.1"/>
    <property type="molecule type" value="Genomic_DNA"/>
</dbReference>
<dbReference type="AlphaFoldDB" id="A0A1H1K0A7"/>
<organism evidence="2 3">
    <name type="scientific">Paraburkholderia fungorum</name>
    <dbReference type="NCBI Taxonomy" id="134537"/>
    <lineage>
        <taxon>Bacteria</taxon>
        <taxon>Pseudomonadati</taxon>
        <taxon>Pseudomonadota</taxon>
        <taxon>Betaproteobacteria</taxon>
        <taxon>Burkholderiales</taxon>
        <taxon>Burkholderiaceae</taxon>
        <taxon>Paraburkholderia</taxon>
    </lineage>
</organism>
<dbReference type="InterPro" id="IPR052755">
    <property type="entry name" value="Lysozyme_Inhibitor_LprI"/>
</dbReference>
<evidence type="ECO:0000313" key="2">
    <source>
        <dbReference type="EMBL" id="SDR55275.1"/>
    </source>
</evidence>
<reference evidence="3" key="1">
    <citation type="submission" date="2016-10" db="EMBL/GenBank/DDBJ databases">
        <authorList>
            <person name="Varghese N."/>
        </authorList>
    </citation>
    <scope>NUCLEOTIDE SEQUENCE [LARGE SCALE GENOMIC DNA]</scope>
    <source>
        <strain evidence="3">GAS106B</strain>
    </source>
</reference>
<dbReference type="Proteomes" id="UP000183487">
    <property type="component" value="Unassembled WGS sequence"/>
</dbReference>
<name>A0A1H1K0A7_9BURK</name>
<evidence type="ECO:0000313" key="3">
    <source>
        <dbReference type="Proteomes" id="UP000183487"/>
    </source>
</evidence>
<feature type="compositionally biased region" description="Low complexity" evidence="1">
    <location>
        <begin position="109"/>
        <end position="129"/>
    </location>
</feature>
<gene>
    <name evidence="2" type="ORF">SAMN05443245_7645</name>
</gene>
<accession>A0A1H1K0A7</accession>
<evidence type="ECO:0000256" key="1">
    <source>
        <dbReference type="SAM" id="MobiDB-lite"/>
    </source>
</evidence>
<feature type="region of interest" description="Disordered" evidence="1">
    <location>
        <begin position="1"/>
        <end position="75"/>
    </location>
</feature>
<dbReference type="GO" id="GO:0005576">
    <property type="term" value="C:extracellular region"/>
    <property type="evidence" value="ECO:0007669"/>
    <property type="project" value="TreeGrafter"/>
</dbReference>
<keyword evidence="3" id="KW-1185">Reference proteome</keyword>
<dbReference type="PANTHER" id="PTHR37549">
    <property type="entry name" value="LIPOPROTEIN LPRI"/>
    <property type="match status" value="1"/>
</dbReference>
<protein>
    <recommendedName>
        <fullName evidence="4">Lysozyme inhibitor LprI N-terminal domain-containing protein</fullName>
    </recommendedName>
</protein>
<evidence type="ECO:0008006" key="4">
    <source>
        <dbReference type="Google" id="ProtNLM"/>
    </source>
</evidence>
<feature type="region of interest" description="Disordered" evidence="1">
    <location>
        <begin position="100"/>
        <end position="136"/>
    </location>
</feature>
<sequence length="346" mass="37630">MDKNDKKLGKGFGGLNELVSDVDTTLSPARQRVASGRSEADSDAKFPASQPTPPAPQSIPQRPYTATKQSGGGSSGGKWVIAIVAVVGVSALIGILDKTAPPPAPTYSPPAQTETPSYSPSSESQQMPSRPAESMPPIGQALVFSTEQIRYCMAENIRMDGAKSALNNYSDDDVDRFNAMVGDYNNRCGNFRYRNSALESARRDIEPYRNQLRVEGMMRFSPAPATTSLANGGQLDANSSLNSAPVTMESTEATYPTSFDCTKARSIPENLICHDPELAADDVELSAIYQQAKAAAYDQKAFADRTRKQWNYREKHCRDKQCVAAWYAYQIDVLTKISQTGDVTSK</sequence>
<dbReference type="PANTHER" id="PTHR37549:SF1">
    <property type="entry name" value="LIPOPROTEIN LPRI"/>
    <property type="match status" value="1"/>
</dbReference>
<proteinExistence type="predicted"/>